<organism evidence="3 4">
    <name type="scientific">Proteus terrae subsp. cibarius</name>
    <dbReference type="NCBI Taxonomy" id="626774"/>
    <lineage>
        <taxon>Bacteria</taxon>
        <taxon>Pseudomonadati</taxon>
        <taxon>Pseudomonadota</taxon>
        <taxon>Gammaproteobacteria</taxon>
        <taxon>Enterobacterales</taxon>
        <taxon>Morganellaceae</taxon>
        <taxon>Proteus</taxon>
    </lineage>
</organism>
<feature type="coiled-coil region" evidence="1">
    <location>
        <begin position="258"/>
        <end position="299"/>
    </location>
</feature>
<proteinExistence type="predicted"/>
<keyword evidence="2" id="KW-0812">Transmembrane</keyword>
<feature type="coiled-coil region" evidence="1">
    <location>
        <begin position="168"/>
        <end position="202"/>
    </location>
</feature>
<accession>A0ABX6JQ22</accession>
<protein>
    <submittedName>
        <fullName evidence="3">DUF726 domain-containing protein</fullName>
    </submittedName>
</protein>
<dbReference type="InterPro" id="IPR027417">
    <property type="entry name" value="P-loop_NTPase"/>
</dbReference>
<evidence type="ECO:0000313" key="4">
    <source>
        <dbReference type="Proteomes" id="UP000501338"/>
    </source>
</evidence>
<dbReference type="SUPFAM" id="SSF52540">
    <property type="entry name" value="P-loop containing nucleoside triphosphate hydrolases"/>
    <property type="match status" value="2"/>
</dbReference>
<evidence type="ECO:0000256" key="1">
    <source>
        <dbReference type="SAM" id="Coils"/>
    </source>
</evidence>
<feature type="transmembrane region" description="Helical" evidence="2">
    <location>
        <begin position="696"/>
        <end position="719"/>
    </location>
</feature>
<evidence type="ECO:0000313" key="3">
    <source>
        <dbReference type="EMBL" id="QIF89833.1"/>
    </source>
</evidence>
<evidence type="ECO:0000256" key="2">
    <source>
        <dbReference type="SAM" id="Phobius"/>
    </source>
</evidence>
<feature type="coiled-coil region" evidence="1">
    <location>
        <begin position="43"/>
        <end position="138"/>
    </location>
</feature>
<keyword evidence="4" id="KW-1185">Reference proteome</keyword>
<keyword evidence="2" id="KW-1133">Transmembrane helix</keyword>
<dbReference type="Proteomes" id="UP000501338">
    <property type="component" value="Chromosome"/>
</dbReference>
<sequence length="802" mass="91683">MTIKPHNPNEIYRKINDELTILIHSMCEQSSDEIINKAGSDARNKLEQFQEVLKKDLDSLQKNAEWNIFTIAFYGETGAGKSTLIETLRILLRESKKLENQKKYRQQYANYQYCSDDIEKTKNSIDEIKHNAEKTTSKINELNDFHAQERYDIQQLIKESDIEFLPQLNEIKNQLEQKERINTQILQQIDDINIQISEYKKKASLWQKFLLFFNKLPEEITLSNLEKQVILTGIECKTIHQQYNSRKLLIKEKQKPLYSKLANLNERLEQEKQQFEDQLQFLKNEGISLTKKNEQLETLLEKQHALLSQYADGEIIGDGRADFTRETQCYNLTLNGNVFSLLDVPGIEGKEELVLKEIENAIERAHAVFYITNKAAPPQTGDEGRKGTLEKIKQHLNSQTEVWSIFNKKVTNPKLTLKNRPLLSDDESSSLSVLDEKMSEQLGSHYKKTIALTALPAFLASTDCLVPHSQNAKRRTKFLQDFMEYDLLELTGILDFINLLEKELLPDSQNKIYQANLNKAKEALNKTTKGLDDVEKTYQDLADDVSVKCEESKILLDSSFRIMQTRLNSNIANLIRDAIHDIRTNVYSRIEDNISNDHFKGILEQKVKAELSKLSASLPHTIKQQIEHFQTEASDIFQRYEEQTQDLMHLTEKLNKAKLDNDINIKINIDSGINKAGLLGALAGLALIPITGGASAWIIAASAFTAIVSIGKAVVGFLSSNYKMSQQKKSTNENLRKIESHLTETLNDNLAQVLPKMKDSIKTIKQSLDEPIIKMNQTAVLLKNSNQKLKILSRSIQTEGNL</sequence>
<keyword evidence="2" id="KW-0472">Membrane</keyword>
<dbReference type="Gene3D" id="3.40.50.300">
    <property type="entry name" value="P-loop containing nucleotide triphosphate hydrolases"/>
    <property type="match status" value="2"/>
</dbReference>
<dbReference type="EMBL" id="CP047340">
    <property type="protein sequence ID" value="QIF89833.1"/>
    <property type="molecule type" value="Genomic_DNA"/>
</dbReference>
<name>A0ABX6JQ22_9GAMM</name>
<reference evidence="3 4" key="1">
    <citation type="submission" date="2020-01" db="EMBL/GenBank/DDBJ databases">
        <title>The genomic epidemiology of tigecycline resistance gene tet(X) variants in a swine farm in China.</title>
        <authorList>
            <person name="Peng K."/>
            <person name="Li R."/>
        </authorList>
    </citation>
    <scope>NUCLEOTIDE SEQUENCE [LARGE SCALE GENOMIC DNA]</scope>
    <source>
        <strain evidence="3 4">ZF1</strain>
    </source>
</reference>
<dbReference type="GeneID" id="57332854"/>
<keyword evidence="1" id="KW-0175">Coiled coil</keyword>
<dbReference type="RefSeq" id="WP_156733400.1">
    <property type="nucleotide sequence ID" value="NZ_CP045008.1"/>
</dbReference>
<gene>
    <name evidence="3" type="ORF">GTH23_07180</name>
</gene>